<organism evidence="1 2">
    <name type="scientific">Actinia tenebrosa</name>
    <name type="common">Australian red waratah sea anemone</name>
    <dbReference type="NCBI Taxonomy" id="6105"/>
    <lineage>
        <taxon>Eukaryota</taxon>
        <taxon>Metazoa</taxon>
        <taxon>Cnidaria</taxon>
        <taxon>Anthozoa</taxon>
        <taxon>Hexacorallia</taxon>
        <taxon>Actiniaria</taxon>
        <taxon>Actiniidae</taxon>
        <taxon>Actinia</taxon>
    </lineage>
</organism>
<keyword evidence="1" id="KW-1185">Reference proteome</keyword>
<sequence length="182" mass="21580">MAAIVGRMVRSTTISCRIAPFLSRLSKNSTPLLKPHETRSRLFIPFGSFPSCWRRWQSTEGAIEDRAKLRTWLDKAKSANWLSRWINDVDEIESSLMSDEEYVEREKLIQKMTEMYFDNPSKKWDAEFFEEVFDTLMKYNDRVGTEIFLEMMREMQVEVNPQLLAKVELFVKKARDASWFED</sequence>
<dbReference type="GeneID" id="116307431"/>
<dbReference type="InParanoid" id="A0A6P8J1S5"/>
<evidence type="ECO:0000313" key="2">
    <source>
        <dbReference type="RefSeq" id="XP_031573547.1"/>
    </source>
</evidence>
<accession>A0A6P8J1S5</accession>
<dbReference type="Proteomes" id="UP000515163">
    <property type="component" value="Unplaced"/>
</dbReference>
<protein>
    <submittedName>
        <fullName evidence="2">Uncharacterized protein LOC116307431</fullName>
    </submittedName>
</protein>
<reference evidence="2" key="1">
    <citation type="submission" date="2025-08" db="UniProtKB">
        <authorList>
            <consortium name="RefSeq"/>
        </authorList>
    </citation>
    <scope>IDENTIFICATION</scope>
    <source>
        <tissue evidence="2">Tentacle</tissue>
    </source>
</reference>
<dbReference type="KEGG" id="aten:116307431"/>
<dbReference type="RefSeq" id="XP_031573547.1">
    <property type="nucleotide sequence ID" value="XM_031717687.1"/>
</dbReference>
<evidence type="ECO:0000313" key="1">
    <source>
        <dbReference type="Proteomes" id="UP000515163"/>
    </source>
</evidence>
<dbReference type="AlphaFoldDB" id="A0A6P8J1S5"/>
<dbReference type="OrthoDB" id="5984038at2759"/>
<gene>
    <name evidence="2" type="primary">LOC116307431</name>
</gene>
<proteinExistence type="predicted"/>
<name>A0A6P8J1S5_ACTTE</name>